<organism evidence="1 2">
    <name type="scientific">Sphaerisporangium rhizosphaerae</name>
    <dbReference type="NCBI Taxonomy" id="2269375"/>
    <lineage>
        <taxon>Bacteria</taxon>
        <taxon>Bacillati</taxon>
        <taxon>Actinomycetota</taxon>
        <taxon>Actinomycetes</taxon>
        <taxon>Streptosporangiales</taxon>
        <taxon>Streptosporangiaceae</taxon>
        <taxon>Sphaerisporangium</taxon>
    </lineage>
</organism>
<accession>A0ABW2PD31</accession>
<dbReference type="Proteomes" id="UP001596496">
    <property type="component" value="Unassembled WGS sequence"/>
</dbReference>
<sequence>MTAPQAPAAGITTPSPTMDVAISPPVGDVPPSTGDVIPAPVAEADGNPGALVVAAVERCLALAATWHAWDGRPIVTDGENVWTPAKAARRIQDHLVDHLAEVEALLAGTPSQPDGRHGRAVTLEADWARLTELDLAEARSRWTRLGACYLHRYATAGPAEWDLPRDPNWTLRRIAEHVAGITWYAEQVGAL</sequence>
<proteinExistence type="predicted"/>
<protein>
    <recommendedName>
        <fullName evidence="3">DinB family protein</fullName>
    </recommendedName>
</protein>
<dbReference type="RefSeq" id="WP_380830783.1">
    <property type="nucleotide sequence ID" value="NZ_JBHTCG010000034.1"/>
</dbReference>
<gene>
    <name evidence="1" type="ORF">ACFQSB_33200</name>
</gene>
<name>A0ABW2PD31_9ACTN</name>
<evidence type="ECO:0008006" key="3">
    <source>
        <dbReference type="Google" id="ProtNLM"/>
    </source>
</evidence>
<evidence type="ECO:0000313" key="1">
    <source>
        <dbReference type="EMBL" id="MFC7387108.1"/>
    </source>
</evidence>
<comment type="caution">
    <text evidence="1">The sequence shown here is derived from an EMBL/GenBank/DDBJ whole genome shotgun (WGS) entry which is preliminary data.</text>
</comment>
<keyword evidence="2" id="KW-1185">Reference proteome</keyword>
<reference evidence="2" key="1">
    <citation type="journal article" date="2019" name="Int. J. Syst. Evol. Microbiol.">
        <title>The Global Catalogue of Microorganisms (GCM) 10K type strain sequencing project: providing services to taxonomists for standard genome sequencing and annotation.</title>
        <authorList>
            <consortium name="The Broad Institute Genomics Platform"/>
            <consortium name="The Broad Institute Genome Sequencing Center for Infectious Disease"/>
            <person name="Wu L."/>
            <person name="Ma J."/>
        </authorList>
    </citation>
    <scope>NUCLEOTIDE SEQUENCE [LARGE SCALE GENOMIC DNA]</scope>
    <source>
        <strain evidence="2">CECT 7649</strain>
    </source>
</reference>
<evidence type="ECO:0000313" key="2">
    <source>
        <dbReference type="Proteomes" id="UP001596496"/>
    </source>
</evidence>
<dbReference type="EMBL" id="JBHTCG010000034">
    <property type="protein sequence ID" value="MFC7387108.1"/>
    <property type="molecule type" value="Genomic_DNA"/>
</dbReference>